<dbReference type="Proteomes" id="UP000515908">
    <property type="component" value="Chromosome 26"/>
</dbReference>
<evidence type="ECO:0000256" key="2">
    <source>
        <dbReference type="ARBA" id="ARBA00022490"/>
    </source>
</evidence>
<dbReference type="InterPro" id="IPR056291">
    <property type="entry name" value="MORN_DRC7"/>
</dbReference>
<accession>A0A7G2CRN3</accession>
<feature type="domain" description="Dynein regulatory complex subunit 7 C-terminal" evidence="6">
    <location>
        <begin position="512"/>
        <end position="622"/>
    </location>
</feature>
<reference evidence="7 8" key="1">
    <citation type="submission" date="2020-08" db="EMBL/GenBank/DDBJ databases">
        <authorList>
            <person name="Newling K."/>
            <person name="Davey J."/>
            <person name="Forrester S."/>
        </authorList>
    </citation>
    <scope>NUCLEOTIDE SEQUENCE [LARGE SCALE GENOMIC DNA]</scope>
    <source>
        <strain evidence="8">Crithidia deanei Carvalho (ATCC PRA-265)</strain>
    </source>
</reference>
<evidence type="ECO:0000313" key="8">
    <source>
        <dbReference type="Proteomes" id="UP000515908"/>
    </source>
</evidence>
<gene>
    <name evidence="7" type="ORF">ADEAN_000995400</name>
</gene>
<name>A0A7G2CRN3_9TRYP</name>
<dbReference type="GO" id="GO:0031514">
    <property type="term" value="C:motile cilium"/>
    <property type="evidence" value="ECO:0007669"/>
    <property type="project" value="TreeGrafter"/>
</dbReference>
<dbReference type="GO" id="GO:0048870">
    <property type="term" value="P:cell motility"/>
    <property type="evidence" value="ECO:0007669"/>
    <property type="project" value="TreeGrafter"/>
</dbReference>
<evidence type="ECO:0000256" key="3">
    <source>
        <dbReference type="ARBA" id="ARBA00023212"/>
    </source>
</evidence>
<keyword evidence="3" id="KW-0206">Cytoskeleton</keyword>
<proteinExistence type="predicted"/>
<evidence type="ECO:0000259" key="4">
    <source>
        <dbReference type="Pfam" id="PF24656"/>
    </source>
</evidence>
<evidence type="ECO:0000259" key="5">
    <source>
        <dbReference type="Pfam" id="PF24667"/>
    </source>
</evidence>
<feature type="domain" description="Dynein regulatory complex subunit 7 MORN" evidence="5">
    <location>
        <begin position="128"/>
        <end position="455"/>
    </location>
</feature>
<dbReference type="AlphaFoldDB" id="A0A7G2CRN3"/>
<dbReference type="InterPro" id="IPR056290">
    <property type="entry name" value="CEPT76/DRC7_peptidase-like_dom"/>
</dbReference>
<dbReference type="PANTHER" id="PTHR35249">
    <property type="entry name" value="DYNEIN REGULATORY COMPLEX SUBUNIT 7"/>
    <property type="match status" value="1"/>
</dbReference>
<evidence type="ECO:0000256" key="1">
    <source>
        <dbReference type="ARBA" id="ARBA00004245"/>
    </source>
</evidence>
<dbReference type="Pfam" id="PF24656">
    <property type="entry name" value="CEPT76_peptidase"/>
    <property type="match status" value="1"/>
</dbReference>
<dbReference type="EMBL" id="LR877170">
    <property type="protein sequence ID" value="CAD2222410.1"/>
    <property type="molecule type" value="Genomic_DNA"/>
</dbReference>
<feature type="domain" description="CEP76/DRC7 peptidase-like" evidence="4">
    <location>
        <begin position="2"/>
        <end position="56"/>
    </location>
</feature>
<keyword evidence="8" id="KW-1185">Reference proteome</keyword>
<evidence type="ECO:0000313" key="7">
    <source>
        <dbReference type="EMBL" id="CAD2222410.1"/>
    </source>
</evidence>
<dbReference type="GO" id="GO:0005856">
    <property type="term" value="C:cytoskeleton"/>
    <property type="evidence" value="ECO:0007669"/>
    <property type="project" value="UniProtKB-SubCell"/>
</dbReference>
<organism evidence="7 8">
    <name type="scientific">Angomonas deanei</name>
    <dbReference type="NCBI Taxonomy" id="59799"/>
    <lineage>
        <taxon>Eukaryota</taxon>
        <taxon>Discoba</taxon>
        <taxon>Euglenozoa</taxon>
        <taxon>Kinetoplastea</taxon>
        <taxon>Metakinetoplastina</taxon>
        <taxon>Trypanosomatida</taxon>
        <taxon>Trypanosomatidae</taxon>
        <taxon>Strigomonadinae</taxon>
        <taxon>Angomonas</taxon>
    </lineage>
</organism>
<dbReference type="InterPro" id="IPR033551">
    <property type="entry name" value="DRC7/lobo"/>
</dbReference>
<comment type="subcellular location">
    <subcellularLocation>
        <location evidence="1">Cytoplasm</location>
        <location evidence="1">Cytoskeleton</location>
    </subcellularLocation>
</comment>
<dbReference type="VEuPathDB" id="TriTrypDB:ADEAN_000995400"/>
<keyword evidence="2" id="KW-0963">Cytoplasm</keyword>
<dbReference type="Pfam" id="PF24671">
    <property type="entry name" value="DRC7_C"/>
    <property type="match status" value="1"/>
</dbReference>
<dbReference type="Pfam" id="PF24667">
    <property type="entry name" value="MORN_DRC7"/>
    <property type="match status" value="1"/>
</dbReference>
<sequence length="624" mass="72463">MIEPSTGKKIPMNAADHYYTGVESVFNHKMYYVNLQPDAVVSAISTDLLDATQWESVFPREKESEEVDPLSNTQQANLLGLTSRRALTTVETVNSETPDDNWKPGIFIPMSWVRELTLSPQQYESRYPGGSKEIQYSDATVRFYADYSQPDLRVKEVIVSDHLDRDSEQTHILFKHRADKLRRRLIIPQDRASERSPAAINIPSYRLMHEWYDKGRTKDASFEGLREFIYEPGKERTMKFYWRSREDGLRLRNDVFHDEQTLHRSREEYRERPDRLRQRSAVYDRPRTGREANIHQAIVLTGVEAGLKEIKEYPRLEPIQISQKYTRNPSIPVERDVYKIKFTMPPANTNTVGEMSVIFHYPENSLIRPSRLFVKASSSVEDYIASSVSKKIVEPPVKVVTMPGVPPPSELDLHKERKWLSGMEAVCISEVRKKLDEAFDILLRRDQDQAQVQQVLSSYDTLRNRPLESEAARAQKLAEAKRREESRRDYLAPYIARMNIPSWVNGNYLSVTLNSDQSRQVRDEALLELKERLIQRGRIMQSRMDKEKEEFARRQAAFQKNGETAAIDGSRDAEEFAIYCKEATWRMKVLDERLSKHITLASEKYAQLAQRLAEDPRLAALYGH</sequence>
<protein>
    <submittedName>
        <fullName evidence="7">Uncharacterized protein</fullName>
    </submittedName>
</protein>
<dbReference type="PANTHER" id="PTHR35249:SF2">
    <property type="entry name" value="DYNEIN REGULATORY COMPLEX SUBUNIT 7"/>
    <property type="match status" value="1"/>
</dbReference>
<dbReference type="InterPro" id="IPR056292">
    <property type="entry name" value="DRC7_C"/>
</dbReference>
<evidence type="ECO:0000259" key="6">
    <source>
        <dbReference type="Pfam" id="PF24671"/>
    </source>
</evidence>